<sequence>MRDNENGKTNWSHAAVLRQNSEKENLMRTRYLLGLSIVLGGILLLTPRAVLAQGALDKLGDILNQVQQNRPDRPRPAPETTTVQRPYLGAMLDSVAEPDSNGLRGVVVTEVNPGGPADQAGLKKGDRILSFNDKAPNSIEEVSQWLETTKPGDRVIIKAIRNNDHTVGVTLTLGSREVEVPVRPNPPRPPRPYDPLDVEGEMPRPADPLPPPVVDDSPRVLGVRVVPLTDQIRAQTGISVRRGAYVESVSRGSVADQGNIPVGAVIVSYDGRRVDDAVGLIQMVRNSPTDRMIPVNYYYGNRMEATQLFYGDPRTLPPQPGPGTNPGYGEDRPALRMLQKAMEAMDGNGELPGGIATQEQVDSLSRRVRDLEQEVQQLRDELRALKSSRDL</sequence>
<feature type="region of interest" description="Disordered" evidence="3">
    <location>
        <begin position="179"/>
        <end position="216"/>
    </location>
</feature>
<feature type="coiled-coil region" evidence="2">
    <location>
        <begin position="354"/>
        <end position="388"/>
    </location>
</feature>
<feature type="transmembrane region" description="Helical" evidence="4">
    <location>
        <begin position="31"/>
        <end position="51"/>
    </location>
</feature>
<feature type="compositionally biased region" description="Pro residues" evidence="3">
    <location>
        <begin position="183"/>
        <end position="193"/>
    </location>
</feature>
<dbReference type="SUPFAM" id="SSF50156">
    <property type="entry name" value="PDZ domain-like"/>
    <property type="match status" value="2"/>
</dbReference>
<dbReference type="Pfam" id="PF13180">
    <property type="entry name" value="PDZ_2"/>
    <property type="match status" value="1"/>
</dbReference>
<evidence type="ECO:0000259" key="5">
    <source>
        <dbReference type="PROSITE" id="PS50106"/>
    </source>
</evidence>
<dbReference type="SMART" id="SM00228">
    <property type="entry name" value="PDZ"/>
    <property type="match status" value="2"/>
</dbReference>
<dbReference type="InterPro" id="IPR001478">
    <property type="entry name" value="PDZ"/>
</dbReference>
<reference evidence="6 7" key="1">
    <citation type="submission" date="2018-02" db="EMBL/GenBank/DDBJ databases">
        <title>Comparative genomes isolates from brazilian mangrove.</title>
        <authorList>
            <person name="Araujo J.E."/>
            <person name="Taketani R.G."/>
            <person name="Silva M.C.P."/>
            <person name="Loureco M.V."/>
            <person name="Andreote F.D."/>
        </authorList>
    </citation>
    <scope>NUCLEOTIDE SEQUENCE [LARGE SCALE GENOMIC DNA]</scope>
    <source>
        <strain evidence="6 7">HEX-2 MGV</strain>
    </source>
</reference>
<dbReference type="AlphaFoldDB" id="A0A2S8F1V7"/>
<evidence type="ECO:0000256" key="4">
    <source>
        <dbReference type="SAM" id="Phobius"/>
    </source>
</evidence>
<comment type="caution">
    <text evidence="6">The sequence shown here is derived from an EMBL/GenBank/DDBJ whole genome shotgun (WGS) entry which is preliminary data.</text>
</comment>
<evidence type="ECO:0000256" key="1">
    <source>
        <dbReference type="ARBA" id="ARBA00010541"/>
    </source>
</evidence>
<dbReference type="InterPro" id="IPR036034">
    <property type="entry name" value="PDZ_sf"/>
</dbReference>
<keyword evidence="2" id="KW-0175">Coiled coil</keyword>
<feature type="domain" description="PDZ" evidence="5">
    <location>
        <begin position="88"/>
        <end position="144"/>
    </location>
</feature>
<dbReference type="Gene3D" id="2.30.42.10">
    <property type="match status" value="2"/>
</dbReference>
<name>A0A2S8F1V7_9BACT</name>
<protein>
    <recommendedName>
        <fullName evidence="5">PDZ domain-containing protein</fullName>
    </recommendedName>
</protein>
<evidence type="ECO:0000256" key="3">
    <source>
        <dbReference type="SAM" id="MobiDB-lite"/>
    </source>
</evidence>
<accession>A0A2S8F1V7</accession>
<dbReference type="EMBL" id="PUIA01000069">
    <property type="protein sequence ID" value="PQO26129.1"/>
    <property type="molecule type" value="Genomic_DNA"/>
</dbReference>
<evidence type="ECO:0000313" key="7">
    <source>
        <dbReference type="Proteomes" id="UP000240009"/>
    </source>
</evidence>
<dbReference type="PROSITE" id="PS50106">
    <property type="entry name" value="PDZ"/>
    <property type="match status" value="2"/>
</dbReference>
<organism evidence="6 7">
    <name type="scientific">Blastopirellula marina</name>
    <dbReference type="NCBI Taxonomy" id="124"/>
    <lineage>
        <taxon>Bacteria</taxon>
        <taxon>Pseudomonadati</taxon>
        <taxon>Planctomycetota</taxon>
        <taxon>Planctomycetia</taxon>
        <taxon>Pirellulales</taxon>
        <taxon>Pirellulaceae</taxon>
        <taxon>Blastopirellula</taxon>
    </lineage>
</organism>
<gene>
    <name evidence="6" type="ORF">C5Y96_22030</name>
</gene>
<dbReference type="PANTHER" id="PTHR22939">
    <property type="entry name" value="SERINE PROTEASE FAMILY S1C HTRA-RELATED"/>
    <property type="match status" value="1"/>
</dbReference>
<dbReference type="PANTHER" id="PTHR22939:SF129">
    <property type="entry name" value="SERINE PROTEASE HTRA2, MITOCHONDRIAL"/>
    <property type="match status" value="1"/>
</dbReference>
<keyword evidence="4" id="KW-0812">Transmembrane</keyword>
<evidence type="ECO:0000256" key="2">
    <source>
        <dbReference type="SAM" id="Coils"/>
    </source>
</evidence>
<proteinExistence type="inferred from homology"/>
<keyword evidence="4" id="KW-0472">Membrane</keyword>
<feature type="domain" description="PDZ" evidence="5">
    <location>
        <begin position="225"/>
        <end position="282"/>
    </location>
</feature>
<keyword evidence="4" id="KW-1133">Transmembrane helix</keyword>
<comment type="similarity">
    <text evidence="1">Belongs to the peptidase S1C family.</text>
</comment>
<evidence type="ECO:0000313" key="6">
    <source>
        <dbReference type="EMBL" id="PQO26129.1"/>
    </source>
</evidence>
<dbReference type="Proteomes" id="UP000240009">
    <property type="component" value="Unassembled WGS sequence"/>
</dbReference>